<evidence type="ECO:0000313" key="2">
    <source>
        <dbReference type="EMBL" id="BBL35889.1"/>
    </source>
</evidence>
<protein>
    <recommendedName>
        <fullName evidence="1">Alpha-L-glutamate ligase-related protein ATP-grasp domain-containing protein</fullName>
    </recommendedName>
</protein>
<dbReference type="Proteomes" id="UP000316473">
    <property type="component" value="Chromosome"/>
</dbReference>
<reference evidence="2 3" key="1">
    <citation type="submission" date="2019-06" db="EMBL/GenBank/DDBJ databases">
        <title>Nitrosomonas stercoris KYUHI-S whole genome shotgun sequence.</title>
        <authorList>
            <person name="Nakagawa T."/>
            <person name="Tsuchiya Y."/>
            <person name="Takahashi R."/>
        </authorList>
    </citation>
    <scope>NUCLEOTIDE SEQUENCE [LARGE SCALE GENOMIC DNA]</scope>
    <source>
        <strain evidence="2 3">KYUHI-S</strain>
    </source>
</reference>
<dbReference type="EMBL" id="AP019755">
    <property type="protein sequence ID" value="BBL35889.1"/>
    <property type="molecule type" value="Genomic_DNA"/>
</dbReference>
<gene>
    <name evidence="2" type="ORF">Nstercoris_02166</name>
</gene>
<dbReference type="AlphaFoldDB" id="A0A4Y1YQ58"/>
<name>A0A4Y1YQ58_9PROT</name>
<proteinExistence type="predicted"/>
<organism evidence="2 3">
    <name type="scientific">Nitrosomonas stercoris</name>
    <dbReference type="NCBI Taxonomy" id="1444684"/>
    <lineage>
        <taxon>Bacteria</taxon>
        <taxon>Pseudomonadati</taxon>
        <taxon>Pseudomonadota</taxon>
        <taxon>Betaproteobacteria</taxon>
        <taxon>Nitrosomonadales</taxon>
        <taxon>Nitrosomonadaceae</taxon>
        <taxon>Nitrosomonas</taxon>
    </lineage>
</organism>
<evidence type="ECO:0000259" key="1">
    <source>
        <dbReference type="Pfam" id="PF14397"/>
    </source>
</evidence>
<dbReference type="InterPro" id="IPR039523">
    <property type="entry name" value="RimK-rel_E_lig_ATP-grasp"/>
</dbReference>
<keyword evidence="3" id="KW-1185">Reference proteome</keyword>
<sequence length="373" mass="42382">MTNFIKKLIQTLTAIRLETKRYKHSTIHVIINWLTAFRKDLFSAREIRMYGLADPEKGADRIRHYVSKEMADRFYRRHNPETAISNIENKFFFTTLCLQHQLPTPTTYGIFKQGTVKNLDGKISKGIDEFQNFILMLQPGEYLLKPNNGMLGLGLFSLNVEEKGNPKLQGKSITIDNLYRELLSIEAALPASSKGDSVDMDFEGLLFQRRIANHQEITKLTGFAMLQTVRICTYVNENNAVEILFSFMKLAGQEGLADAFNLGKTGNMLAKVDLVTGKFRQVHAMDQQHGYFVEMTHHATTQTDLSSFTVPHWQACLTLARKLALTFLPLRAVGWDIAITNEGPMALEGNDNWVPVVSFDISIDKLKQYQLKP</sequence>
<feature type="domain" description="Alpha-L-glutamate ligase-related protein ATP-grasp" evidence="1">
    <location>
        <begin position="70"/>
        <end position="362"/>
    </location>
</feature>
<dbReference type="KEGG" id="nst:Nstercoris_02166"/>
<dbReference type="Pfam" id="PF14397">
    <property type="entry name" value="ATPgrasp_ST"/>
    <property type="match status" value="1"/>
</dbReference>
<accession>A0A4Y1YQ58</accession>
<evidence type="ECO:0000313" key="3">
    <source>
        <dbReference type="Proteomes" id="UP000316473"/>
    </source>
</evidence>